<comment type="caution">
    <text evidence="2">The sequence shown here is derived from an EMBL/GenBank/DDBJ whole genome shotgun (WGS) entry which is preliminary data.</text>
</comment>
<dbReference type="Gene3D" id="3.40.50.1000">
    <property type="entry name" value="HAD superfamily/HAD-like"/>
    <property type="match status" value="1"/>
</dbReference>
<dbReference type="SFLD" id="SFLDG01129">
    <property type="entry name" value="C1.5:_HAD__Beta-PGM__Phosphata"/>
    <property type="match status" value="1"/>
</dbReference>
<dbReference type="Pfam" id="PF00702">
    <property type="entry name" value="Hydrolase"/>
    <property type="match status" value="1"/>
</dbReference>
<dbReference type="InterPro" id="IPR051540">
    <property type="entry name" value="S-2-haloacid_dehalogenase"/>
</dbReference>
<dbReference type="RefSeq" id="WP_176640019.1">
    <property type="nucleotide sequence ID" value="NZ_JABXXP010000150.1"/>
</dbReference>
<keyword evidence="1 2" id="KW-0378">Hydrolase</keyword>
<dbReference type="InterPro" id="IPR006439">
    <property type="entry name" value="HAD-SF_hydro_IA"/>
</dbReference>
<accession>A0A7Y7IWU5</accession>
<name>A0A7Y7IWU5_9PROT</name>
<dbReference type="InterPro" id="IPR023214">
    <property type="entry name" value="HAD_sf"/>
</dbReference>
<dbReference type="SUPFAM" id="SSF56784">
    <property type="entry name" value="HAD-like"/>
    <property type="match status" value="1"/>
</dbReference>
<evidence type="ECO:0000256" key="1">
    <source>
        <dbReference type="ARBA" id="ARBA00022801"/>
    </source>
</evidence>
<protein>
    <submittedName>
        <fullName evidence="2">HAD-IA family hydrolase</fullName>
    </submittedName>
</protein>
<dbReference type="PANTHER" id="PTHR43316">
    <property type="entry name" value="HYDROLASE, HALOACID DELAHOGENASE-RELATED"/>
    <property type="match status" value="1"/>
</dbReference>
<evidence type="ECO:0000313" key="3">
    <source>
        <dbReference type="Proteomes" id="UP000534870"/>
    </source>
</evidence>
<dbReference type="NCBIfam" id="TIGR01493">
    <property type="entry name" value="HAD-SF-IA-v2"/>
    <property type="match status" value="1"/>
</dbReference>
<organism evidence="2 3">
    <name type="scientific">Nguyenibacter vanlangensis</name>
    <dbReference type="NCBI Taxonomy" id="1216886"/>
    <lineage>
        <taxon>Bacteria</taxon>
        <taxon>Pseudomonadati</taxon>
        <taxon>Pseudomonadota</taxon>
        <taxon>Alphaproteobacteria</taxon>
        <taxon>Acetobacterales</taxon>
        <taxon>Acetobacteraceae</taxon>
        <taxon>Nguyenibacter</taxon>
    </lineage>
</organism>
<dbReference type="AlphaFoldDB" id="A0A7Y7IWU5"/>
<dbReference type="Gene3D" id="1.10.150.750">
    <property type="match status" value="1"/>
</dbReference>
<dbReference type="PANTHER" id="PTHR43316:SF3">
    <property type="entry name" value="HALOACID DEHALOGENASE, TYPE II (AFU_ORTHOLOGUE AFUA_2G07750)-RELATED"/>
    <property type="match status" value="1"/>
</dbReference>
<proteinExistence type="predicted"/>
<gene>
    <name evidence="2" type="ORF">HUK84_09140</name>
</gene>
<dbReference type="GO" id="GO:0016787">
    <property type="term" value="F:hydrolase activity"/>
    <property type="evidence" value="ECO:0007669"/>
    <property type="project" value="UniProtKB-KW"/>
</dbReference>
<evidence type="ECO:0000313" key="2">
    <source>
        <dbReference type="EMBL" id="NVN11295.1"/>
    </source>
</evidence>
<reference evidence="2 3" key="1">
    <citation type="submission" date="2020-06" db="EMBL/GenBank/DDBJ databases">
        <title>Description of novel acetic acid bacteria.</title>
        <authorList>
            <person name="Sombolestani A."/>
        </authorList>
    </citation>
    <scope>NUCLEOTIDE SEQUENCE [LARGE SCALE GENOMIC DNA]</scope>
    <source>
        <strain evidence="2 3">LMG 31431</strain>
    </source>
</reference>
<dbReference type="Proteomes" id="UP000534870">
    <property type="component" value="Unassembled WGS sequence"/>
</dbReference>
<dbReference type="InterPro" id="IPR036412">
    <property type="entry name" value="HAD-like_sf"/>
</dbReference>
<dbReference type="SFLD" id="SFLDS00003">
    <property type="entry name" value="Haloacid_Dehalogenase"/>
    <property type="match status" value="1"/>
</dbReference>
<dbReference type="EMBL" id="JABXXP010000150">
    <property type="protein sequence ID" value="NVN11295.1"/>
    <property type="molecule type" value="Genomic_DNA"/>
</dbReference>
<sequence>MTRTPRVLTFDVVGTLIDFERGMHDSLRALRGPDAPPLDFESFLTAYRGMRNRPDKRLFPEDLEPIYHELAPRFGLPPGNEAARRFVAAAHDWPAFADSVEALARLSRHFRLVAMTNARRWAFAGMEKTLGMPFFDTVTVDDARCEKPDPAFFDRALAKLAPAGFVKTDVLHVAQSQFHDIGVARALGYTVCWIERRKAAGGGFGGTVAVETLTAPDYHFHSMAELADLADRGGLVMKTPGAGDPAMI</sequence>